<feature type="domain" description="Cellulose-binding Sde182 nucleoside hydrolase-like" evidence="2">
    <location>
        <begin position="28"/>
        <end position="286"/>
    </location>
</feature>
<accession>A0A255YTD9</accession>
<evidence type="ECO:0000259" key="3">
    <source>
        <dbReference type="Pfam" id="PF21027"/>
    </source>
</evidence>
<evidence type="ECO:0000313" key="4">
    <source>
        <dbReference type="EMBL" id="OYQ32497.1"/>
    </source>
</evidence>
<comment type="caution">
    <text evidence="4">The sequence shown here is derived from an EMBL/GenBank/DDBJ whole genome shotgun (WGS) entry which is preliminary data.</text>
</comment>
<reference evidence="4 5" key="1">
    <citation type="submission" date="2017-07" db="EMBL/GenBank/DDBJ databases">
        <title>Niveispirillum cyanobacteriorum sp. nov., isolated from cyanobacterial aggregates in a eutrophic lake.</title>
        <authorList>
            <person name="Cai H."/>
        </authorList>
    </citation>
    <scope>NUCLEOTIDE SEQUENCE [LARGE SCALE GENOMIC DNA]</scope>
    <source>
        <strain evidence="5">TH1-14</strain>
    </source>
</reference>
<dbReference type="Proteomes" id="UP000216998">
    <property type="component" value="Unassembled WGS sequence"/>
</dbReference>
<evidence type="ECO:0000256" key="1">
    <source>
        <dbReference type="SAM" id="SignalP"/>
    </source>
</evidence>
<name>A0A255YTD9_9PROT</name>
<sequence>MQRVAMGVVLAGLLSVPAMATPPVTKARLIVLTDIENEPDDAQSLVRLLLYANELDIEALIATTSIHMRTEIHPDSIHRTIAAYGQVQPNLLRHAAGYPTADSLSMLVHAGQPAYGMAATGPGKDSEGAKRIIAALDNADPRPLWVSVWGGANTLAQALLTLKATRSPAELSRLVAKLRVYTISDQDDAGAWIRRTFPTLFYIVSPGSYAAATWGGMFNAVEGLDNTTVSTDWITRNIQQNQGPLGATYPDVAYGMEGDTPAFLGLIPNGLSDPERPDWGGWGGRYELYTPALEATDPKGFNGGVPVEQETRPIWTNAVDNVTPYIANPYGRPVKQGPRSYSHFQATIWRWRDAFQNDFAARIAWTTQPPDKANHPPVAALDHADRLTVTAGELFQLSAKGSSDPDGDSLSYLWFHYPEVGSWKQPIPAKGAENIYRVTFRAPMVTKPETAHFIAAVSDKGTPALTRYRRVIVTVVPRG</sequence>
<dbReference type="Gene3D" id="3.90.245.10">
    <property type="entry name" value="Ribonucleoside hydrolase-like"/>
    <property type="match status" value="1"/>
</dbReference>
<dbReference type="InterPro" id="IPR036452">
    <property type="entry name" value="Ribo_hydro-like"/>
</dbReference>
<feature type="chain" id="PRO_5012038857" description="DUF1593 domain-containing protein" evidence="1">
    <location>
        <begin position="21"/>
        <end position="479"/>
    </location>
</feature>
<organism evidence="4 5">
    <name type="scientific">Niveispirillum lacus</name>
    <dbReference type="NCBI Taxonomy" id="1981099"/>
    <lineage>
        <taxon>Bacteria</taxon>
        <taxon>Pseudomonadati</taxon>
        <taxon>Pseudomonadota</taxon>
        <taxon>Alphaproteobacteria</taxon>
        <taxon>Rhodospirillales</taxon>
        <taxon>Azospirillaceae</taxon>
        <taxon>Niveispirillum</taxon>
    </lineage>
</organism>
<dbReference type="InterPro" id="IPR011483">
    <property type="entry name" value="Sde182_NH-like"/>
</dbReference>
<keyword evidence="5" id="KW-1185">Reference proteome</keyword>
<feature type="domain" description="Cellulose-binding Sde182 C-terminal" evidence="3">
    <location>
        <begin position="395"/>
        <end position="475"/>
    </location>
</feature>
<keyword evidence="1" id="KW-0732">Signal</keyword>
<gene>
    <name evidence="4" type="ORF">CHU95_17050</name>
</gene>
<dbReference type="InterPro" id="IPR013783">
    <property type="entry name" value="Ig-like_fold"/>
</dbReference>
<evidence type="ECO:0008006" key="6">
    <source>
        <dbReference type="Google" id="ProtNLM"/>
    </source>
</evidence>
<dbReference type="RefSeq" id="WP_094457534.1">
    <property type="nucleotide sequence ID" value="NZ_NOXU01000031.1"/>
</dbReference>
<protein>
    <recommendedName>
        <fullName evidence="6">DUF1593 domain-containing protein</fullName>
    </recommendedName>
</protein>
<feature type="signal peptide" evidence="1">
    <location>
        <begin position="1"/>
        <end position="20"/>
    </location>
</feature>
<evidence type="ECO:0000259" key="2">
    <source>
        <dbReference type="Pfam" id="PF07632"/>
    </source>
</evidence>
<proteinExistence type="predicted"/>
<dbReference type="Pfam" id="PF07632">
    <property type="entry name" value="Sde182_NH-like"/>
    <property type="match status" value="1"/>
</dbReference>
<dbReference type="OrthoDB" id="253051at2"/>
<dbReference type="Gene3D" id="2.60.40.10">
    <property type="entry name" value="Immunoglobulins"/>
    <property type="match status" value="1"/>
</dbReference>
<dbReference type="Pfam" id="PF21027">
    <property type="entry name" value="Sde0182_C"/>
    <property type="match status" value="1"/>
</dbReference>
<dbReference type="EMBL" id="NOXU01000031">
    <property type="protein sequence ID" value="OYQ32497.1"/>
    <property type="molecule type" value="Genomic_DNA"/>
</dbReference>
<dbReference type="GO" id="GO:0016799">
    <property type="term" value="F:hydrolase activity, hydrolyzing N-glycosyl compounds"/>
    <property type="evidence" value="ECO:0007669"/>
    <property type="project" value="InterPro"/>
</dbReference>
<dbReference type="AlphaFoldDB" id="A0A255YTD9"/>
<dbReference type="SUPFAM" id="SSF53590">
    <property type="entry name" value="Nucleoside hydrolase"/>
    <property type="match status" value="1"/>
</dbReference>
<dbReference type="InterPro" id="IPR048527">
    <property type="entry name" value="Sde182_C"/>
</dbReference>
<evidence type="ECO:0000313" key="5">
    <source>
        <dbReference type="Proteomes" id="UP000216998"/>
    </source>
</evidence>